<dbReference type="Proteomes" id="UP000005225">
    <property type="component" value="Unassembled WGS sequence"/>
</dbReference>
<evidence type="ECO:0000256" key="1">
    <source>
        <dbReference type="ARBA" id="ARBA00007932"/>
    </source>
</evidence>
<gene>
    <name evidence="6" type="primary">IZUMO1R</name>
</gene>
<dbReference type="GO" id="GO:0005102">
    <property type="term" value="F:signaling receptor binding"/>
    <property type="evidence" value="ECO:0007669"/>
    <property type="project" value="Ensembl"/>
</dbReference>
<dbReference type="GO" id="GO:0007155">
    <property type="term" value="P:cell adhesion"/>
    <property type="evidence" value="ECO:0007669"/>
    <property type="project" value="Ensembl"/>
</dbReference>
<dbReference type="FunCoup" id="H0WKX3">
    <property type="interactions" value="3"/>
</dbReference>
<evidence type="ECO:0000259" key="5">
    <source>
        <dbReference type="Pfam" id="PF03024"/>
    </source>
</evidence>
<dbReference type="PANTHER" id="PTHR10517">
    <property type="entry name" value="FOLATE RECEPTOR"/>
    <property type="match status" value="1"/>
</dbReference>
<reference evidence="6" key="3">
    <citation type="submission" date="2025-09" db="UniProtKB">
        <authorList>
            <consortium name="Ensembl"/>
        </authorList>
    </citation>
    <scope>IDENTIFICATION</scope>
</reference>
<evidence type="ECO:0000313" key="7">
    <source>
        <dbReference type="Proteomes" id="UP000005225"/>
    </source>
</evidence>
<proteinExistence type="inferred from homology"/>
<dbReference type="EMBL" id="AAQR03000396">
    <property type="status" value="NOT_ANNOTATED_CDS"/>
    <property type="molecule type" value="Genomic_DNA"/>
</dbReference>
<feature type="chain" id="PRO_5047393233" evidence="4">
    <location>
        <begin position="24"/>
        <end position="224"/>
    </location>
</feature>
<dbReference type="GO" id="GO:0038023">
    <property type="term" value="F:signaling receptor activity"/>
    <property type="evidence" value="ECO:0007669"/>
    <property type="project" value="Ensembl"/>
</dbReference>
<dbReference type="STRING" id="30611.ENSOGAP00000002255"/>
<reference evidence="7" key="1">
    <citation type="submission" date="2011-03" db="EMBL/GenBank/DDBJ databases">
        <title>Version 3 of the genome sequence of Otolemur garnettii (Bushbaby).</title>
        <authorList>
            <consortium name="The Broad Institute Genome Sequencing Platform"/>
            <person name="Di Palma F."/>
            <person name="Johnson J."/>
            <person name="Lander E.S."/>
            <person name="Lindblad-Toh K."/>
            <person name="Jaffe D.B."/>
            <person name="Gnerre S."/>
            <person name="MacCallum I."/>
            <person name="Przybylski D."/>
            <person name="Ribeiro F.J."/>
            <person name="Burton J.N."/>
            <person name="Walker B.J."/>
            <person name="Sharpe T."/>
            <person name="Hall G."/>
        </authorList>
    </citation>
    <scope>NUCLEOTIDE SEQUENCE [LARGE SCALE GENOMIC DNA]</scope>
</reference>
<name>H0WKX3_OTOGA</name>
<dbReference type="InterPro" id="IPR018143">
    <property type="entry name" value="Folate_rcpt-like"/>
</dbReference>
<dbReference type="OMA" id="NAPLCQE"/>
<sequence>MQQAMARWWQLLLGLWTVMPIWAGDELLNVCISARPHKRKPGPEDELYDECTPWKDNACCTAKTSWEAHLEVSPLYNFSLVHCGLLLPGCLKHFIQAICFYECSPNLGPWIRPVTSLGLGERAAAIPLCQEDCEEWWEDCSSSYTCKANWHVGWDWSRGRNHCPAGAQCLPFPHYFPTPADLCEKIWSNLFKASPERRHSGRCLRKWFHPAQGNPNVAVARLFA</sequence>
<keyword evidence="7" id="KW-1185">Reference proteome</keyword>
<dbReference type="InParanoid" id="H0WKX3"/>
<dbReference type="PANTHER" id="PTHR10517:SF10">
    <property type="entry name" value="SPERM-EGG FUSION PROTEIN JUNO"/>
    <property type="match status" value="1"/>
</dbReference>
<dbReference type="GO" id="GO:0009897">
    <property type="term" value="C:external side of plasma membrane"/>
    <property type="evidence" value="ECO:0007669"/>
    <property type="project" value="TreeGrafter"/>
</dbReference>
<dbReference type="GO" id="GO:0007342">
    <property type="term" value="P:fusion of sperm to egg plasma membrane involved in single fertilization"/>
    <property type="evidence" value="ECO:0007669"/>
    <property type="project" value="Ensembl"/>
</dbReference>
<comment type="similarity">
    <text evidence="1">Belongs to the folate receptor family.</text>
</comment>
<keyword evidence="2 4" id="KW-0732">Signal</keyword>
<organism evidence="6 7">
    <name type="scientific">Otolemur garnettii</name>
    <name type="common">Small-eared galago</name>
    <name type="synonym">Garnett's greater bushbaby</name>
    <dbReference type="NCBI Taxonomy" id="30611"/>
    <lineage>
        <taxon>Eukaryota</taxon>
        <taxon>Metazoa</taxon>
        <taxon>Chordata</taxon>
        <taxon>Craniata</taxon>
        <taxon>Vertebrata</taxon>
        <taxon>Euteleostomi</taxon>
        <taxon>Mammalia</taxon>
        <taxon>Eutheria</taxon>
        <taxon>Euarchontoglires</taxon>
        <taxon>Primates</taxon>
        <taxon>Strepsirrhini</taxon>
        <taxon>Lorisiformes</taxon>
        <taxon>Galagidae</taxon>
        <taxon>Otolemur</taxon>
    </lineage>
</organism>
<dbReference type="AlphaFoldDB" id="H0WKX3"/>
<dbReference type="eggNOG" id="ENOG502RYYP">
    <property type="taxonomic scope" value="Eukaryota"/>
</dbReference>
<dbReference type="Ensembl" id="ENSOGAT00000002524.2">
    <property type="protein sequence ID" value="ENSOGAP00000002255.2"/>
    <property type="gene ID" value="ENSOGAG00000002522.2"/>
</dbReference>
<keyword evidence="3" id="KW-1015">Disulfide bond</keyword>
<protein>
    <submittedName>
        <fullName evidence="6">IZUMO1 receptor, JUNO</fullName>
    </submittedName>
</protein>
<feature type="domain" description="Folate receptor-like" evidence="5">
    <location>
        <begin position="30"/>
        <end position="204"/>
    </location>
</feature>
<evidence type="ECO:0000256" key="3">
    <source>
        <dbReference type="ARBA" id="ARBA00023157"/>
    </source>
</evidence>
<dbReference type="GO" id="GO:0035036">
    <property type="term" value="P:sperm-egg recognition"/>
    <property type="evidence" value="ECO:0007669"/>
    <property type="project" value="Ensembl"/>
</dbReference>
<evidence type="ECO:0000313" key="6">
    <source>
        <dbReference type="Ensembl" id="ENSOGAP00000002255.2"/>
    </source>
</evidence>
<feature type="signal peptide" evidence="4">
    <location>
        <begin position="1"/>
        <end position="23"/>
    </location>
</feature>
<dbReference type="GeneTree" id="ENSGT00950000183144"/>
<reference evidence="6" key="2">
    <citation type="submission" date="2025-08" db="UniProtKB">
        <authorList>
            <consortium name="Ensembl"/>
        </authorList>
    </citation>
    <scope>IDENTIFICATION</scope>
</reference>
<dbReference type="Pfam" id="PF03024">
    <property type="entry name" value="Folate_rec"/>
    <property type="match status" value="1"/>
</dbReference>
<dbReference type="HOGENOM" id="CLU_070826_1_0_1"/>
<evidence type="ECO:0000256" key="2">
    <source>
        <dbReference type="ARBA" id="ARBA00022729"/>
    </source>
</evidence>
<dbReference type="InterPro" id="IPR004269">
    <property type="entry name" value="Folate_rcpt"/>
</dbReference>
<evidence type="ECO:0000256" key="4">
    <source>
        <dbReference type="SAM" id="SignalP"/>
    </source>
</evidence>
<accession>H0WKX3</accession>